<evidence type="ECO:0000313" key="4">
    <source>
        <dbReference type="Proteomes" id="UP000199372"/>
    </source>
</evidence>
<dbReference type="PANTHER" id="PTHR43473:SF2">
    <property type="entry name" value="MAGNESIUM-CHELATASE SUBUNIT CHLD, CHLOROPLASTIC"/>
    <property type="match status" value="1"/>
</dbReference>
<dbReference type="SUPFAM" id="SSF52540">
    <property type="entry name" value="P-loop containing nucleoside triphosphate hydrolases"/>
    <property type="match status" value="1"/>
</dbReference>
<evidence type="ECO:0000313" key="3">
    <source>
        <dbReference type="EMBL" id="SEN28200.1"/>
    </source>
</evidence>
<evidence type="ECO:0000259" key="2">
    <source>
        <dbReference type="PROSITE" id="PS50234"/>
    </source>
</evidence>
<feature type="region of interest" description="Disordered" evidence="1">
    <location>
        <begin position="290"/>
        <end position="323"/>
    </location>
</feature>
<evidence type="ECO:0000256" key="1">
    <source>
        <dbReference type="SAM" id="MobiDB-lite"/>
    </source>
</evidence>
<dbReference type="Gene3D" id="3.40.50.410">
    <property type="entry name" value="von Willebrand factor, type A domain"/>
    <property type="match status" value="1"/>
</dbReference>
<organism evidence="3 4">
    <name type="scientific">Palleronia pelagia</name>
    <dbReference type="NCBI Taxonomy" id="387096"/>
    <lineage>
        <taxon>Bacteria</taxon>
        <taxon>Pseudomonadati</taxon>
        <taxon>Pseudomonadota</taxon>
        <taxon>Alphaproteobacteria</taxon>
        <taxon>Rhodobacterales</taxon>
        <taxon>Roseobacteraceae</taxon>
        <taxon>Palleronia</taxon>
    </lineage>
</organism>
<accession>A0A1H8F9A7</accession>
<dbReference type="OrthoDB" id="9775079at2"/>
<dbReference type="NCBIfam" id="NF009943">
    <property type="entry name" value="PRK13406.1"/>
    <property type="match status" value="1"/>
</dbReference>
<dbReference type="InterPro" id="IPR041628">
    <property type="entry name" value="ChlI/MoxR_AAA_lid"/>
</dbReference>
<feature type="domain" description="VWFA" evidence="2">
    <location>
        <begin position="372"/>
        <end position="512"/>
    </location>
</feature>
<dbReference type="Proteomes" id="UP000199372">
    <property type="component" value="Unassembled WGS sequence"/>
</dbReference>
<dbReference type="EMBL" id="FOCM01000003">
    <property type="protein sequence ID" value="SEN28200.1"/>
    <property type="molecule type" value="Genomic_DNA"/>
</dbReference>
<dbReference type="SMART" id="SM00327">
    <property type="entry name" value="VWA"/>
    <property type="match status" value="1"/>
</dbReference>
<proteinExistence type="predicted"/>
<sequence length="554" mass="57434">MTPRRIRDALRLLALDGAGLGGLWLRARPGPVRDAVLAALEPLGARRIGPQTPEDALSGGIDLAATLSAGQVVSRPGILEDGGLVIVTGAERLDPARAARLAQAVDDGGLVLVCLDEGAAEDEGLPAALADRLGLFLYLDDMRHDALDDLDTVSPGGAAMQGPDVTLAPDQVRALVETAAALAIDGMRAPLLAARTARGLAALDGAATVTEDHLARAVALCLAHRGTPLPQTEDTDETAEDDTPPPEERDSAAADDSTDAPSDSLPAELLVAAARAQLPTDLLRSLAEGRRARAAKGSGGTGAAQRGHRRGRPLPARPGRPGDAARLDLVATLRAAAPWQTIRARTAQVPRLVHLRPADFRIQRFEERTERLLIFCVDASGSQAVARLAEAKGAIELLLAQAYARRDHVALVAFRGKAAEVLLPPTRSLVQTKKRLAALPGGGGTPLAAGVSTACDLAQIAARRGLTPSLALLTDGRANIDLDGRPDRQRAQDDALTAATRAGRGLPGGIVIDTGRRPSPTLATLAERAAASYVPLPRADAASLSRTVAPLLDG</sequence>
<dbReference type="SUPFAM" id="SSF53300">
    <property type="entry name" value="vWA-like"/>
    <property type="match status" value="1"/>
</dbReference>
<dbReference type="Pfam" id="PF17863">
    <property type="entry name" value="AAA_lid_2"/>
    <property type="match status" value="1"/>
</dbReference>
<protein>
    <submittedName>
        <fullName evidence="3">Protoporphyrin IX magnesium-chelatase</fullName>
    </submittedName>
</protein>
<dbReference type="InterPro" id="IPR027417">
    <property type="entry name" value="P-loop_NTPase"/>
</dbReference>
<dbReference type="RefSeq" id="WP_091845046.1">
    <property type="nucleotide sequence ID" value="NZ_FOCM01000003.1"/>
</dbReference>
<dbReference type="AlphaFoldDB" id="A0A1H8F9A7"/>
<reference evidence="4" key="1">
    <citation type="submission" date="2016-10" db="EMBL/GenBank/DDBJ databases">
        <authorList>
            <person name="Varghese N."/>
            <person name="Submissions S."/>
        </authorList>
    </citation>
    <scope>NUCLEOTIDE SEQUENCE [LARGE SCALE GENOMIC DNA]</scope>
    <source>
        <strain evidence="4">DSM 26893</strain>
    </source>
</reference>
<gene>
    <name evidence="3" type="ORF">SAMN04488011_103254</name>
</gene>
<feature type="compositionally biased region" description="Low complexity" evidence="1">
    <location>
        <begin position="313"/>
        <end position="323"/>
    </location>
</feature>
<feature type="compositionally biased region" description="Acidic residues" evidence="1">
    <location>
        <begin position="233"/>
        <end position="245"/>
    </location>
</feature>
<feature type="region of interest" description="Disordered" evidence="1">
    <location>
        <begin position="226"/>
        <end position="263"/>
    </location>
</feature>
<dbReference type="InterPro" id="IPR002035">
    <property type="entry name" value="VWF_A"/>
</dbReference>
<dbReference type="PANTHER" id="PTHR43473">
    <property type="entry name" value="MAGNESIUM-CHELATASE SUBUNIT CHLD, CHLOROPLASTIC"/>
    <property type="match status" value="1"/>
</dbReference>
<keyword evidence="4" id="KW-1185">Reference proteome</keyword>
<name>A0A1H8F9A7_9RHOB</name>
<dbReference type="PROSITE" id="PS50234">
    <property type="entry name" value="VWFA"/>
    <property type="match status" value="1"/>
</dbReference>
<dbReference type="InterPro" id="IPR036465">
    <property type="entry name" value="vWFA_dom_sf"/>
</dbReference>
<dbReference type="Gene3D" id="1.10.8.80">
    <property type="entry name" value="Magnesium chelatase subunit I, C-Terminal domain"/>
    <property type="match status" value="1"/>
</dbReference>
<dbReference type="Pfam" id="PF13519">
    <property type="entry name" value="VWA_2"/>
    <property type="match status" value="1"/>
</dbReference>